<evidence type="ECO:0000313" key="2">
    <source>
        <dbReference type="Proteomes" id="UP000199691"/>
    </source>
</evidence>
<name>A0A1H0WVT3_9PSEU</name>
<reference evidence="2" key="1">
    <citation type="submission" date="2016-10" db="EMBL/GenBank/DDBJ databases">
        <authorList>
            <person name="Varghese N."/>
            <person name="Submissions S."/>
        </authorList>
    </citation>
    <scope>NUCLEOTIDE SEQUENCE [LARGE SCALE GENOMIC DNA]</scope>
    <source>
        <strain evidence="2">CGMCC 4.6609</strain>
    </source>
</reference>
<gene>
    <name evidence="1" type="ORF">SAMN05421507_12429</name>
</gene>
<sequence>MFAAVEPETSGEDAYFPERELARFLNAIVYAFPRTGVRTSFCAAASSATCSSRPAPRAASCS</sequence>
<dbReference type="RefSeq" id="WP_245734135.1">
    <property type="nucleotide sequence ID" value="NZ_FNIX01000024.1"/>
</dbReference>
<organism evidence="1 2">
    <name type="scientific">Lentzea jiangxiensis</name>
    <dbReference type="NCBI Taxonomy" id="641025"/>
    <lineage>
        <taxon>Bacteria</taxon>
        <taxon>Bacillati</taxon>
        <taxon>Actinomycetota</taxon>
        <taxon>Actinomycetes</taxon>
        <taxon>Pseudonocardiales</taxon>
        <taxon>Pseudonocardiaceae</taxon>
        <taxon>Lentzea</taxon>
    </lineage>
</organism>
<protein>
    <submittedName>
        <fullName evidence="1">Uncharacterized protein</fullName>
    </submittedName>
</protein>
<dbReference type="EMBL" id="FNIX01000024">
    <property type="protein sequence ID" value="SDP94709.1"/>
    <property type="molecule type" value="Genomic_DNA"/>
</dbReference>
<dbReference type="AlphaFoldDB" id="A0A1H0WVT3"/>
<dbReference type="STRING" id="641025.SAMN05421507_12429"/>
<evidence type="ECO:0000313" key="1">
    <source>
        <dbReference type="EMBL" id="SDP94709.1"/>
    </source>
</evidence>
<accession>A0A1H0WVT3</accession>
<keyword evidence="2" id="KW-1185">Reference proteome</keyword>
<proteinExistence type="predicted"/>
<dbReference type="Proteomes" id="UP000199691">
    <property type="component" value="Unassembled WGS sequence"/>
</dbReference>